<gene>
    <name evidence="4" type="ORF">ACRB68_64850</name>
</gene>
<dbReference type="Gene3D" id="3.10.350.10">
    <property type="entry name" value="LysM domain"/>
    <property type="match status" value="1"/>
</dbReference>
<dbReference type="EMBL" id="WEGH01000004">
    <property type="protein sequence ID" value="MQY08378.1"/>
    <property type="molecule type" value="Genomic_DNA"/>
</dbReference>
<sequence>MSGTRRHTVAYGAAGRCGPARAAGGARRPVARRVRLADIGPGEIRRPAPARPAAARPAPPAREPAGLRLTRRGRVVLISFAAGVLLLILWLAAGHWAQARSGGARPVNDQAPGGPKVYSVVVEPGETLWEIAVRADPHADPRVTVRRITDLNGLSGSIIQPGQRLRVPVR</sequence>
<dbReference type="RefSeq" id="WP_153539118.1">
    <property type="nucleotide sequence ID" value="NZ_WEGH01000004.1"/>
</dbReference>
<dbReference type="OrthoDB" id="5084290at2"/>
<proteinExistence type="predicted"/>
<reference evidence="4 5" key="1">
    <citation type="submission" date="2019-10" db="EMBL/GenBank/DDBJ databases">
        <title>Actinomadura rubteroloni sp. nov. and Actinomadura macrotermitis sp. nov., isolated from the gut of fungus growing-termite Macrotermes natalensis.</title>
        <authorList>
            <person name="Benndorf R."/>
            <person name="Martin K."/>
            <person name="Kuefner M."/>
            <person name="De Beer W."/>
            <person name="Kaster A.-K."/>
            <person name="Vollmers J."/>
            <person name="Poulsen M."/>
            <person name="Beemelmanns C."/>
        </authorList>
    </citation>
    <scope>NUCLEOTIDE SEQUENCE [LARGE SCALE GENOMIC DNA]</scope>
    <source>
        <strain evidence="4 5">RB68</strain>
    </source>
</reference>
<feature type="transmembrane region" description="Helical" evidence="2">
    <location>
        <begin position="75"/>
        <end position="97"/>
    </location>
</feature>
<keyword evidence="5" id="KW-1185">Reference proteome</keyword>
<dbReference type="SUPFAM" id="SSF54106">
    <property type="entry name" value="LysM domain"/>
    <property type="match status" value="1"/>
</dbReference>
<evidence type="ECO:0000259" key="3">
    <source>
        <dbReference type="PROSITE" id="PS51782"/>
    </source>
</evidence>
<dbReference type="Proteomes" id="UP000487268">
    <property type="component" value="Unassembled WGS sequence"/>
</dbReference>
<organism evidence="4 5">
    <name type="scientific">Actinomadura macrotermitis</name>
    <dbReference type="NCBI Taxonomy" id="2585200"/>
    <lineage>
        <taxon>Bacteria</taxon>
        <taxon>Bacillati</taxon>
        <taxon>Actinomycetota</taxon>
        <taxon>Actinomycetes</taxon>
        <taxon>Streptosporangiales</taxon>
        <taxon>Thermomonosporaceae</taxon>
        <taxon>Actinomadura</taxon>
    </lineage>
</organism>
<evidence type="ECO:0000256" key="1">
    <source>
        <dbReference type="SAM" id="MobiDB-lite"/>
    </source>
</evidence>
<dbReference type="SMART" id="SM00257">
    <property type="entry name" value="LysM"/>
    <property type="match status" value="1"/>
</dbReference>
<keyword evidence="2" id="KW-0472">Membrane</keyword>
<feature type="region of interest" description="Disordered" evidence="1">
    <location>
        <begin position="41"/>
        <end position="65"/>
    </location>
</feature>
<evidence type="ECO:0000313" key="4">
    <source>
        <dbReference type="EMBL" id="MQY08378.1"/>
    </source>
</evidence>
<dbReference type="InterPro" id="IPR018392">
    <property type="entry name" value="LysM"/>
</dbReference>
<dbReference type="InterPro" id="IPR036779">
    <property type="entry name" value="LysM_dom_sf"/>
</dbReference>
<accession>A0A7K0C4P7</accession>
<comment type="caution">
    <text evidence="4">The sequence shown here is derived from an EMBL/GenBank/DDBJ whole genome shotgun (WGS) entry which is preliminary data.</text>
</comment>
<dbReference type="Pfam" id="PF01476">
    <property type="entry name" value="LysM"/>
    <property type="match status" value="1"/>
</dbReference>
<protein>
    <recommendedName>
        <fullName evidence="3">LysM domain-containing protein</fullName>
    </recommendedName>
</protein>
<evidence type="ECO:0000313" key="5">
    <source>
        <dbReference type="Proteomes" id="UP000487268"/>
    </source>
</evidence>
<dbReference type="AlphaFoldDB" id="A0A7K0C4P7"/>
<keyword evidence="2" id="KW-0812">Transmembrane</keyword>
<name>A0A7K0C4P7_9ACTN</name>
<feature type="domain" description="LysM" evidence="3">
    <location>
        <begin position="118"/>
        <end position="167"/>
    </location>
</feature>
<dbReference type="PROSITE" id="PS51782">
    <property type="entry name" value="LYSM"/>
    <property type="match status" value="1"/>
</dbReference>
<keyword evidence="2" id="KW-1133">Transmembrane helix</keyword>
<evidence type="ECO:0000256" key="2">
    <source>
        <dbReference type="SAM" id="Phobius"/>
    </source>
</evidence>
<dbReference type="CDD" id="cd00118">
    <property type="entry name" value="LysM"/>
    <property type="match status" value="1"/>
</dbReference>